<proteinExistence type="predicted"/>
<dbReference type="AlphaFoldDB" id="A0A396IV32"/>
<dbReference type="Gramene" id="rna14897">
    <property type="protein sequence ID" value="RHN66807.1"/>
    <property type="gene ID" value="gene14897"/>
</dbReference>
<protein>
    <recommendedName>
        <fullName evidence="2">Transmembrane protein</fullName>
    </recommendedName>
</protein>
<organism evidence="1">
    <name type="scientific">Medicago truncatula</name>
    <name type="common">Barrel medic</name>
    <name type="synonym">Medicago tribuloides</name>
    <dbReference type="NCBI Taxonomy" id="3880"/>
    <lineage>
        <taxon>Eukaryota</taxon>
        <taxon>Viridiplantae</taxon>
        <taxon>Streptophyta</taxon>
        <taxon>Embryophyta</taxon>
        <taxon>Tracheophyta</taxon>
        <taxon>Spermatophyta</taxon>
        <taxon>Magnoliopsida</taxon>
        <taxon>eudicotyledons</taxon>
        <taxon>Gunneridae</taxon>
        <taxon>Pentapetalae</taxon>
        <taxon>rosids</taxon>
        <taxon>fabids</taxon>
        <taxon>Fabales</taxon>
        <taxon>Fabaceae</taxon>
        <taxon>Papilionoideae</taxon>
        <taxon>50 kb inversion clade</taxon>
        <taxon>NPAAA clade</taxon>
        <taxon>Hologalegina</taxon>
        <taxon>IRL clade</taxon>
        <taxon>Trifolieae</taxon>
        <taxon>Medicago</taxon>
    </lineage>
</organism>
<dbReference type="Proteomes" id="UP000265566">
    <property type="component" value="Chromosome 3"/>
</dbReference>
<reference evidence="1" key="1">
    <citation type="journal article" date="2018" name="Nat. Plants">
        <title>Whole-genome landscape of Medicago truncatula symbiotic genes.</title>
        <authorList>
            <person name="Pecrix Y."/>
            <person name="Gamas P."/>
            <person name="Carrere S."/>
        </authorList>
    </citation>
    <scope>NUCLEOTIDE SEQUENCE</scope>
    <source>
        <tissue evidence="1">Leaves</tissue>
    </source>
</reference>
<evidence type="ECO:0000313" key="1">
    <source>
        <dbReference type="EMBL" id="RHN66807.1"/>
    </source>
</evidence>
<gene>
    <name evidence="1" type="ORF">MtrunA17_Chr3g0095641</name>
</gene>
<comment type="caution">
    <text evidence="1">The sequence shown here is derived from an EMBL/GenBank/DDBJ whole genome shotgun (WGS) entry which is preliminary data.</text>
</comment>
<evidence type="ECO:0008006" key="2">
    <source>
        <dbReference type="Google" id="ProtNLM"/>
    </source>
</evidence>
<accession>A0A396IV32</accession>
<name>A0A396IV32_MEDTR</name>
<sequence length="131" mass="14980">MLESKEMMSLESYQNQANLFVKDYLLADSFIPYTSVFGGIFACKLVYDLTQLIGTNSFKTYSSLSKIQRIEWNNRAMSTIHSIFITTMSLYMVFCSNLFSDNQSTDPITVRSSSLSTFALGVRMVTFFPFF</sequence>
<dbReference type="EMBL" id="PSQE01000003">
    <property type="protein sequence ID" value="RHN66807.1"/>
    <property type="molecule type" value="Genomic_DNA"/>
</dbReference>